<feature type="transmembrane region" description="Helical" evidence="5">
    <location>
        <begin position="231"/>
        <end position="250"/>
    </location>
</feature>
<sequence>MTSADTRLSRAHIWLLTLSSMAVALVIAAMAALYTALPEIAADTGASQQQLTWVVDGYTLALACLVLFSGALGDRYGRRIMMVLGLSIFAIASAIPLLLDEPNWIIASRAVAGIGAALVMPSTLSLLTGGFPAEKRGVAVGLWAGVVSGGAVIGILGSGLLLQVWSWQAIFLAMTISGAVLAVAGCTVPESVDELRPPLDFWGGITSSVAVGAVVVGAIEAPVRGWADPLVLGLFGAGVLAASGFATVELRVPHPLLDVRLFADRGFGSGAVSVGVQFLVAFGYFLLFVQYMQLIFGYSPLMSALAMAPMIAPLIGISIFAPRLAERFGLRLPTFIGLLCVGIALILVSRTTVDSTYTDVLWPLLILSTGLGLCTAPATAAIINGTPPEKHGVASAVNDASREVGAAIGIAVSGSILAVGYTDRIAPALPSLPEQARGPVGDSLAAALEVTEQAGPVAAPLADFAKEAFVHGAQQASLALGILTVVMAFVLGAWAPGRPRKTTGPVTTEQVLTDR</sequence>
<evidence type="ECO:0000256" key="2">
    <source>
        <dbReference type="ARBA" id="ARBA00022692"/>
    </source>
</evidence>
<comment type="subcellular location">
    <subcellularLocation>
        <location evidence="1">Cell membrane</location>
        <topology evidence="1">Multi-pass membrane protein</topology>
    </subcellularLocation>
</comment>
<feature type="transmembrane region" description="Helical" evidence="5">
    <location>
        <begin position="57"/>
        <end position="73"/>
    </location>
</feature>
<feature type="transmembrane region" description="Helical" evidence="5">
    <location>
        <begin position="328"/>
        <end position="348"/>
    </location>
</feature>
<proteinExistence type="predicted"/>
<evidence type="ECO:0000256" key="5">
    <source>
        <dbReference type="SAM" id="Phobius"/>
    </source>
</evidence>
<dbReference type="AlphaFoldDB" id="A0A846XM43"/>
<dbReference type="InterPro" id="IPR020846">
    <property type="entry name" value="MFS_dom"/>
</dbReference>
<dbReference type="GO" id="GO:0022857">
    <property type="term" value="F:transmembrane transporter activity"/>
    <property type="evidence" value="ECO:0007669"/>
    <property type="project" value="InterPro"/>
</dbReference>
<accession>A0A846XM43</accession>
<dbReference type="PROSITE" id="PS50850">
    <property type="entry name" value="MFS"/>
    <property type="match status" value="1"/>
</dbReference>
<dbReference type="InterPro" id="IPR011701">
    <property type="entry name" value="MFS"/>
</dbReference>
<evidence type="ECO:0000313" key="7">
    <source>
        <dbReference type="EMBL" id="NKY37082.1"/>
    </source>
</evidence>
<dbReference type="PANTHER" id="PTHR42718:SF42">
    <property type="entry name" value="EXPORT PROTEIN"/>
    <property type="match status" value="1"/>
</dbReference>
<feature type="transmembrane region" description="Helical" evidence="5">
    <location>
        <begin position="476"/>
        <end position="495"/>
    </location>
</feature>
<keyword evidence="8" id="KW-1185">Reference proteome</keyword>
<feature type="domain" description="Major facilitator superfamily (MFS) profile" evidence="6">
    <location>
        <begin position="12"/>
        <end position="499"/>
    </location>
</feature>
<comment type="caution">
    <text evidence="7">The sequence shown here is derived from an EMBL/GenBank/DDBJ whole genome shotgun (WGS) entry which is preliminary data.</text>
</comment>
<feature type="transmembrane region" description="Helical" evidence="5">
    <location>
        <begin position="199"/>
        <end position="219"/>
    </location>
</feature>
<evidence type="ECO:0000313" key="8">
    <source>
        <dbReference type="Proteomes" id="UP000565715"/>
    </source>
</evidence>
<name>A0A846XM43_9NOCA</name>
<protein>
    <submittedName>
        <fullName evidence="7">MFS transporter</fullName>
    </submittedName>
</protein>
<dbReference type="EMBL" id="JAAXOO010000008">
    <property type="protein sequence ID" value="NKY37082.1"/>
    <property type="molecule type" value="Genomic_DNA"/>
</dbReference>
<organism evidence="7 8">
    <name type="scientific">Nocardia speluncae</name>
    <dbReference type="NCBI Taxonomy" id="419477"/>
    <lineage>
        <taxon>Bacteria</taxon>
        <taxon>Bacillati</taxon>
        <taxon>Actinomycetota</taxon>
        <taxon>Actinomycetes</taxon>
        <taxon>Mycobacteriales</taxon>
        <taxon>Nocardiaceae</taxon>
        <taxon>Nocardia</taxon>
    </lineage>
</organism>
<keyword evidence="3 5" id="KW-1133">Transmembrane helix</keyword>
<dbReference type="SUPFAM" id="SSF103473">
    <property type="entry name" value="MFS general substrate transporter"/>
    <property type="match status" value="1"/>
</dbReference>
<dbReference type="Proteomes" id="UP000565715">
    <property type="component" value="Unassembled WGS sequence"/>
</dbReference>
<evidence type="ECO:0000259" key="6">
    <source>
        <dbReference type="PROSITE" id="PS50850"/>
    </source>
</evidence>
<dbReference type="Gene3D" id="1.20.1720.10">
    <property type="entry name" value="Multidrug resistance protein D"/>
    <property type="match status" value="1"/>
</dbReference>
<dbReference type="Gene3D" id="1.20.1250.20">
    <property type="entry name" value="MFS general substrate transporter like domains"/>
    <property type="match status" value="1"/>
</dbReference>
<reference evidence="7 8" key="1">
    <citation type="submission" date="2020-04" db="EMBL/GenBank/DDBJ databases">
        <title>MicrobeNet Type strains.</title>
        <authorList>
            <person name="Nicholson A.C."/>
        </authorList>
    </citation>
    <scope>NUCLEOTIDE SEQUENCE [LARGE SCALE GENOMIC DNA]</scope>
    <source>
        <strain evidence="7 8">DSM 45078</strain>
    </source>
</reference>
<feature type="transmembrane region" description="Helical" evidence="5">
    <location>
        <begin position="139"/>
        <end position="161"/>
    </location>
</feature>
<feature type="transmembrane region" description="Helical" evidence="5">
    <location>
        <begin position="80"/>
        <end position="99"/>
    </location>
</feature>
<evidence type="ECO:0000256" key="1">
    <source>
        <dbReference type="ARBA" id="ARBA00004651"/>
    </source>
</evidence>
<feature type="transmembrane region" description="Helical" evidence="5">
    <location>
        <begin position="271"/>
        <end position="292"/>
    </location>
</feature>
<dbReference type="InterPro" id="IPR036259">
    <property type="entry name" value="MFS_trans_sf"/>
</dbReference>
<dbReference type="RefSeq" id="WP_068041221.1">
    <property type="nucleotide sequence ID" value="NZ_JAAXOO010000008.1"/>
</dbReference>
<keyword evidence="4 5" id="KW-0472">Membrane</keyword>
<keyword evidence="2 5" id="KW-0812">Transmembrane</keyword>
<feature type="transmembrane region" description="Helical" evidence="5">
    <location>
        <begin position="360"/>
        <end position="383"/>
    </location>
</feature>
<dbReference type="GO" id="GO:0005886">
    <property type="term" value="C:plasma membrane"/>
    <property type="evidence" value="ECO:0007669"/>
    <property type="project" value="UniProtKB-SubCell"/>
</dbReference>
<dbReference type="Pfam" id="PF07690">
    <property type="entry name" value="MFS_1"/>
    <property type="match status" value="1"/>
</dbReference>
<gene>
    <name evidence="7" type="ORF">HGA13_29020</name>
</gene>
<evidence type="ECO:0000256" key="3">
    <source>
        <dbReference type="ARBA" id="ARBA00022989"/>
    </source>
</evidence>
<dbReference type="CDD" id="cd17321">
    <property type="entry name" value="MFS_MMR_MDR_like"/>
    <property type="match status" value="1"/>
</dbReference>
<feature type="transmembrane region" description="Helical" evidence="5">
    <location>
        <begin position="12"/>
        <end position="37"/>
    </location>
</feature>
<evidence type="ECO:0000256" key="4">
    <source>
        <dbReference type="ARBA" id="ARBA00023136"/>
    </source>
</evidence>
<feature type="transmembrane region" description="Helical" evidence="5">
    <location>
        <begin position="167"/>
        <end position="187"/>
    </location>
</feature>
<dbReference type="PANTHER" id="PTHR42718">
    <property type="entry name" value="MAJOR FACILITATOR SUPERFAMILY MULTIDRUG TRANSPORTER MFSC"/>
    <property type="match status" value="1"/>
</dbReference>
<feature type="transmembrane region" description="Helical" evidence="5">
    <location>
        <begin position="298"/>
        <end position="321"/>
    </location>
</feature>